<keyword evidence="4" id="KW-1185">Reference proteome</keyword>
<dbReference type="GO" id="GO:0005634">
    <property type="term" value="C:nucleus"/>
    <property type="evidence" value="ECO:0007669"/>
    <property type="project" value="TreeGrafter"/>
</dbReference>
<keyword evidence="2 3" id="KW-0040">ANK repeat</keyword>
<protein>
    <submittedName>
        <fullName evidence="5">Myotrophin</fullName>
    </submittedName>
</protein>
<keyword evidence="1" id="KW-0677">Repeat</keyword>
<accession>A0A6J2XCQ1</accession>
<evidence type="ECO:0000313" key="5">
    <source>
        <dbReference type="RefSeq" id="XP_030749022.1"/>
    </source>
</evidence>
<dbReference type="SUPFAM" id="SSF48403">
    <property type="entry name" value="Ankyrin repeat"/>
    <property type="match status" value="1"/>
</dbReference>
<feature type="repeat" description="ANK" evidence="3">
    <location>
        <begin position="66"/>
        <end position="98"/>
    </location>
</feature>
<dbReference type="GO" id="GO:2000812">
    <property type="term" value="P:regulation of barbed-end actin filament capping"/>
    <property type="evidence" value="ECO:0007669"/>
    <property type="project" value="TreeGrafter"/>
</dbReference>
<dbReference type="PANTHER" id="PTHR24189">
    <property type="entry name" value="MYOTROPHIN"/>
    <property type="match status" value="1"/>
</dbReference>
<proteinExistence type="predicted"/>
<evidence type="ECO:0000256" key="2">
    <source>
        <dbReference type="ARBA" id="ARBA00023043"/>
    </source>
</evidence>
<dbReference type="Pfam" id="PF12796">
    <property type="entry name" value="Ank_2"/>
    <property type="match status" value="1"/>
</dbReference>
<dbReference type="RefSeq" id="XP_030749022.1">
    <property type="nucleotide sequence ID" value="XM_030893162.1"/>
</dbReference>
<sequence length="117" mass="12894">MSSEFVWAIKNGDLEQVKDIIEKKSVDVNQEVDGRPLILYAADYGQRDVIEYLILSGANVNAKDKHGITPILAAIWEGHKSCVELLLQKGAEKNGVAPDGKSYLDSAENIEIRQLLA</sequence>
<dbReference type="KEGG" id="soy:115877083"/>
<dbReference type="AlphaFoldDB" id="A0A6J2XCQ1"/>
<dbReference type="PROSITE" id="PS50088">
    <property type="entry name" value="ANK_REPEAT"/>
    <property type="match status" value="2"/>
</dbReference>
<dbReference type="InParanoid" id="A0A6J2XCQ1"/>
<dbReference type="PANTHER" id="PTHR24189:SF69">
    <property type="entry name" value="MYOTROPHIN"/>
    <property type="match status" value="1"/>
</dbReference>
<evidence type="ECO:0000313" key="4">
    <source>
        <dbReference type="Proteomes" id="UP000504635"/>
    </source>
</evidence>
<dbReference type="SMART" id="SM00248">
    <property type="entry name" value="ANK"/>
    <property type="match status" value="2"/>
</dbReference>
<feature type="repeat" description="ANK" evidence="3">
    <location>
        <begin position="33"/>
        <end position="65"/>
    </location>
</feature>
<evidence type="ECO:0000256" key="3">
    <source>
        <dbReference type="PROSITE-ProRule" id="PRU00023"/>
    </source>
</evidence>
<dbReference type="GeneID" id="115877083"/>
<reference evidence="5" key="1">
    <citation type="submission" date="2025-08" db="UniProtKB">
        <authorList>
            <consortium name="RefSeq"/>
        </authorList>
    </citation>
    <scope>IDENTIFICATION</scope>
    <source>
        <tissue evidence="5">Gonads</tissue>
    </source>
</reference>
<dbReference type="Proteomes" id="UP000504635">
    <property type="component" value="Unplaced"/>
</dbReference>
<dbReference type="InterPro" id="IPR002110">
    <property type="entry name" value="Ankyrin_rpt"/>
</dbReference>
<dbReference type="FunCoup" id="A0A6J2XCQ1">
    <property type="interactions" value="165"/>
</dbReference>
<organism evidence="4 5">
    <name type="scientific">Sitophilus oryzae</name>
    <name type="common">Rice weevil</name>
    <name type="synonym">Curculio oryzae</name>
    <dbReference type="NCBI Taxonomy" id="7048"/>
    <lineage>
        <taxon>Eukaryota</taxon>
        <taxon>Metazoa</taxon>
        <taxon>Ecdysozoa</taxon>
        <taxon>Arthropoda</taxon>
        <taxon>Hexapoda</taxon>
        <taxon>Insecta</taxon>
        <taxon>Pterygota</taxon>
        <taxon>Neoptera</taxon>
        <taxon>Endopterygota</taxon>
        <taxon>Coleoptera</taxon>
        <taxon>Polyphaga</taxon>
        <taxon>Cucujiformia</taxon>
        <taxon>Curculionidae</taxon>
        <taxon>Dryophthorinae</taxon>
        <taxon>Sitophilus</taxon>
    </lineage>
</organism>
<name>A0A6J2XCQ1_SITOR</name>
<dbReference type="OrthoDB" id="426293at2759"/>
<evidence type="ECO:0000256" key="1">
    <source>
        <dbReference type="ARBA" id="ARBA00022737"/>
    </source>
</evidence>
<dbReference type="InterPro" id="IPR050745">
    <property type="entry name" value="Multifunctional_regulatory"/>
</dbReference>
<gene>
    <name evidence="5" type="primary">LOC115877083</name>
</gene>
<dbReference type="InterPro" id="IPR036770">
    <property type="entry name" value="Ankyrin_rpt-contain_sf"/>
</dbReference>
<dbReference type="Gene3D" id="1.25.40.20">
    <property type="entry name" value="Ankyrin repeat-containing domain"/>
    <property type="match status" value="1"/>
</dbReference>
<dbReference type="GO" id="GO:0005737">
    <property type="term" value="C:cytoplasm"/>
    <property type="evidence" value="ECO:0007669"/>
    <property type="project" value="TreeGrafter"/>
</dbReference>
<dbReference type="PROSITE" id="PS50297">
    <property type="entry name" value="ANK_REP_REGION"/>
    <property type="match status" value="2"/>
</dbReference>